<evidence type="ECO:0000313" key="6">
    <source>
        <dbReference type="EMBL" id="MCD5316740.1"/>
    </source>
</evidence>
<dbReference type="RefSeq" id="WP_231449591.1">
    <property type="nucleotide sequence ID" value="NZ_JAJOMB010000033.1"/>
</dbReference>
<gene>
    <name evidence="6" type="ORF">LR394_38170</name>
</gene>
<comment type="caution">
    <text evidence="6">The sequence shown here is derived from an EMBL/GenBank/DDBJ whole genome shotgun (WGS) entry which is preliminary data.</text>
</comment>
<feature type="compositionally biased region" description="Gly residues" evidence="1">
    <location>
        <begin position="592"/>
        <end position="614"/>
    </location>
</feature>
<dbReference type="Proteomes" id="UP001138997">
    <property type="component" value="Unassembled WGS sequence"/>
</dbReference>
<proteinExistence type="predicted"/>
<feature type="signal peptide" evidence="3">
    <location>
        <begin position="1"/>
        <end position="32"/>
    </location>
</feature>
<evidence type="ECO:0000256" key="2">
    <source>
        <dbReference type="SAM" id="Phobius"/>
    </source>
</evidence>
<keyword evidence="2" id="KW-1133">Transmembrane helix</keyword>
<evidence type="ECO:0000259" key="4">
    <source>
        <dbReference type="Pfam" id="PF09972"/>
    </source>
</evidence>
<dbReference type="InterPro" id="IPR018702">
    <property type="entry name" value="DUF2207"/>
</dbReference>
<feature type="transmembrane region" description="Helical" evidence="2">
    <location>
        <begin position="433"/>
        <end position="453"/>
    </location>
</feature>
<dbReference type="InterPro" id="IPR048389">
    <property type="entry name" value="YciQ-like_C"/>
</dbReference>
<keyword evidence="7" id="KW-1185">Reference proteome</keyword>
<feature type="transmembrane region" description="Helical" evidence="2">
    <location>
        <begin position="251"/>
        <end position="272"/>
    </location>
</feature>
<keyword evidence="3" id="KW-0732">Signal</keyword>
<evidence type="ECO:0000256" key="3">
    <source>
        <dbReference type="SAM" id="SignalP"/>
    </source>
</evidence>
<keyword evidence="2" id="KW-0472">Membrane</keyword>
<feature type="domain" description="Predicted membrane protein YciQ-like C-terminal" evidence="5">
    <location>
        <begin position="311"/>
        <end position="535"/>
    </location>
</feature>
<name>A0A9X1NLX6_9ACTN</name>
<keyword evidence="2" id="KW-0812">Transmembrane</keyword>
<sequence length="614" mass="65384">MRWLKPQVAARVAAVVLLSSGGVAAAASSAHAATGGGEAIASYDVTMTLAEDDSMRVEERISYDFGSAERHGITRDIPIEFDFDEDRTRQYPISNITVSSPSGAPADLAEDIGSQASLRIGDEDETVSGVQEYLISYRLEGIVNTIDDHQELYWNAIGDEWDVPIRKATATVTGPAAATEALCFRGLRGSTDTCTATVTRSGEVRFDSGGVLPAGSGLTVVTSFPAGTFPNAAPILKDKWKFTDAFALTPVSGAGSLGVLALVGGGSLWLAARRGRDEKYLGLTPGLQPGYQQNVKVGRVSRRRDPVAVQFRPPKDMRPGELGTLIDEKAHVADVTATIIDLAVRGYLRIEEVEEPGRFRKGDWNLVALTPPAERLTDYEQLLLSKIFANRNQVRLSDLKQTFASDLQKVQSMLYHEVTRQGWFRGNPAKVRIVWGVLSILVLAAAVPIAILLAIFTDFGLVGVALVVGAVVMLCCTGKMPARTAKGTALLAQAKGFELYLTKAEAGEIRWQEQRDIFSRYLPYAIVFGVAERWAGIFDQLARGGADLDVPSWYVGAMYGNAFNYHAFASSVDDFSTTTSGSLSAATPSSSGGSGFSGGGFSGGGGGGGGGGSW</sequence>
<dbReference type="EMBL" id="JAJOMB010000033">
    <property type="protein sequence ID" value="MCD5316740.1"/>
    <property type="molecule type" value="Genomic_DNA"/>
</dbReference>
<evidence type="ECO:0000259" key="5">
    <source>
        <dbReference type="Pfam" id="PF20990"/>
    </source>
</evidence>
<feature type="transmembrane region" description="Helical" evidence="2">
    <location>
        <begin position="459"/>
        <end position="476"/>
    </location>
</feature>
<reference evidence="6" key="1">
    <citation type="submission" date="2021-11" db="EMBL/GenBank/DDBJ databases">
        <title>Streptomyces corallinus and Kineosporia corallina sp. nov., two new coral-derived marine actinobacteria.</title>
        <authorList>
            <person name="Buangrab K."/>
            <person name="Sutthacheep M."/>
            <person name="Yeemin T."/>
            <person name="Harunari E."/>
            <person name="Igarashi Y."/>
            <person name="Sripreechasak P."/>
            <person name="Kanchanasin P."/>
            <person name="Tanasupawat S."/>
            <person name="Phongsopitanun W."/>
        </authorList>
    </citation>
    <scope>NUCLEOTIDE SEQUENCE</scope>
    <source>
        <strain evidence="6">JCM 31032</strain>
    </source>
</reference>
<accession>A0A9X1NLX6</accession>
<feature type="chain" id="PRO_5040806588" evidence="3">
    <location>
        <begin position="33"/>
        <end position="614"/>
    </location>
</feature>
<evidence type="ECO:0000256" key="1">
    <source>
        <dbReference type="SAM" id="MobiDB-lite"/>
    </source>
</evidence>
<dbReference type="AlphaFoldDB" id="A0A9X1NLX6"/>
<evidence type="ECO:0000313" key="7">
    <source>
        <dbReference type="Proteomes" id="UP001138997"/>
    </source>
</evidence>
<dbReference type="Pfam" id="PF20990">
    <property type="entry name" value="DUF2207_C"/>
    <property type="match status" value="1"/>
</dbReference>
<feature type="domain" description="DUF2207" evidence="4">
    <location>
        <begin position="40"/>
        <end position="224"/>
    </location>
</feature>
<feature type="region of interest" description="Disordered" evidence="1">
    <location>
        <begin position="583"/>
        <end position="614"/>
    </location>
</feature>
<protein>
    <submittedName>
        <fullName evidence="6">DUF2207 domain-containing protein</fullName>
    </submittedName>
</protein>
<dbReference type="Pfam" id="PF09972">
    <property type="entry name" value="DUF2207"/>
    <property type="match status" value="1"/>
</dbReference>
<organism evidence="6 7">
    <name type="scientific">Kineosporia babensis</name>
    <dbReference type="NCBI Taxonomy" id="499548"/>
    <lineage>
        <taxon>Bacteria</taxon>
        <taxon>Bacillati</taxon>
        <taxon>Actinomycetota</taxon>
        <taxon>Actinomycetes</taxon>
        <taxon>Kineosporiales</taxon>
        <taxon>Kineosporiaceae</taxon>
        <taxon>Kineosporia</taxon>
    </lineage>
</organism>